<proteinExistence type="inferred from homology"/>
<comment type="similarity">
    <text evidence="1">Belongs to the short-chain dehydrogenases/reductases (SDR) family.</text>
</comment>
<dbReference type="Proteomes" id="UP000323105">
    <property type="component" value="Unassembled WGS sequence"/>
</dbReference>
<name>A0A5A7MID9_COMTE</name>
<dbReference type="FunFam" id="3.40.50.720:FF:000084">
    <property type="entry name" value="Short-chain dehydrogenase reductase"/>
    <property type="match status" value="1"/>
</dbReference>
<reference evidence="4 5" key="1">
    <citation type="journal article" date="2019" name="Microbiol. Resour. Announc.">
        <title>Draft Genome Sequence of Comamonas testosteroni TA441, a Bacterium That Has a Cryptic Phenol Degradation Gene Cluster.</title>
        <authorList>
            <person name="Arai H."/>
            <person name="Ishii M."/>
        </authorList>
    </citation>
    <scope>NUCLEOTIDE SEQUENCE [LARGE SCALE GENOMIC DNA]</scope>
    <source>
        <strain evidence="4 5">TA441</strain>
    </source>
</reference>
<dbReference type="PRINTS" id="PR00081">
    <property type="entry name" value="GDHRDH"/>
</dbReference>
<dbReference type="PRINTS" id="PR00080">
    <property type="entry name" value="SDRFAMILY"/>
</dbReference>
<protein>
    <submittedName>
        <fullName evidence="4">Alcohol dehydrogenase</fullName>
    </submittedName>
</protein>
<dbReference type="CDD" id="cd05233">
    <property type="entry name" value="SDR_c"/>
    <property type="match status" value="1"/>
</dbReference>
<gene>
    <name evidence="4" type="ORF">CTTA_4478</name>
</gene>
<dbReference type="InterPro" id="IPR036291">
    <property type="entry name" value="NAD(P)-bd_dom_sf"/>
</dbReference>
<evidence type="ECO:0000313" key="5">
    <source>
        <dbReference type="Proteomes" id="UP000323105"/>
    </source>
</evidence>
<dbReference type="GO" id="GO:0016491">
    <property type="term" value="F:oxidoreductase activity"/>
    <property type="evidence" value="ECO:0007669"/>
    <property type="project" value="UniProtKB-KW"/>
</dbReference>
<dbReference type="SUPFAM" id="SSF51735">
    <property type="entry name" value="NAD(P)-binding Rossmann-fold domains"/>
    <property type="match status" value="1"/>
</dbReference>
<dbReference type="EMBL" id="BKBW01000013">
    <property type="protein sequence ID" value="GEQ77473.1"/>
    <property type="molecule type" value="Genomic_DNA"/>
</dbReference>
<feature type="domain" description="Ketoreductase" evidence="3">
    <location>
        <begin position="7"/>
        <end position="188"/>
    </location>
</feature>
<evidence type="ECO:0000259" key="3">
    <source>
        <dbReference type="SMART" id="SM00822"/>
    </source>
</evidence>
<dbReference type="NCBIfam" id="NF005559">
    <property type="entry name" value="PRK07231.1"/>
    <property type="match status" value="1"/>
</dbReference>
<dbReference type="Gene3D" id="3.40.50.720">
    <property type="entry name" value="NAD(P)-binding Rossmann-like Domain"/>
    <property type="match status" value="1"/>
</dbReference>
<evidence type="ECO:0000256" key="1">
    <source>
        <dbReference type="ARBA" id="ARBA00006484"/>
    </source>
</evidence>
<sequence>MIDFTRKTVLVTGGGSGIGRATAEAFGAAGARVVVAEIKPELADEVRNQLQQAGVEALVVQADVTRRADVARMADTIEQRFGGLDVLVNNVGDYLVSKPFEQFSDEEIDRLYSLNLRHIFDVTRAMLPLLRKQGAGASIISLSSIEGLRGAPTCAIYAAFKAAVGGFTRTLALELAPEGIRANEIALETTETRQVPVSLAIPDANKHHIPRWIPLGRFGQPQDCAGAALYLASPLAAWVTGTTLTVDGGAMAAGGWMRDPSGAWTTIPVITGNGFIDASQGAPAQLRPEAQPA</sequence>
<dbReference type="InterPro" id="IPR002347">
    <property type="entry name" value="SDR_fam"/>
</dbReference>
<dbReference type="Pfam" id="PF13561">
    <property type="entry name" value="adh_short_C2"/>
    <property type="match status" value="1"/>
</dbReference>
<comment type="caution">
    <text evidence="4">The sequence shown here is derived from an EMBL/GenBank/DDBJ whole genome shotgun (WGS) entry which is preliminary data.</text>
</comment>
<evidence type="ECO:0000256" key="2">
    <source>
        <dbReference type="ARBA" id="ARBA00023002"/>
    </source>
</evidence>
<dbReference type="PANTHER" id="PTHR43669">
    <property type="entry name" value="5-KETO-D-GLUCONATE 5-REDUCTASE"/>
    <property type="match status" value="1"/>
</dbReference>
<dbReference type="InterPro" id="IPR057326">
    <property type="entry name" value="KR_dom"/>
</dbReference>
<dbReference type="RefSeq" id="WP_087085901.1">
    <property type="nucleotide sequence ID" value="NZ_BKBW01000013.1"/>
</dbReference>
<dbReference type="SMART" id="SM00822">
    <property type="entry name" value="PKS_KR"/>
    <property type="match status" value="1"/>
</dbReference>
<organism evidence="4 5">
    <name type="scientific">Comamonas testosteroni</name>
    <name type="common">Pseudomonas testosteroni</name>
    <dbReference type="NCBI Taxonomy" id="285"/>
    <lineage>
        <taxon>Bacteria</taxon>
        <taxon>Pseudomonadati</taxon>
        <taxon>Pseudomonadota</taxon>
        <taxon>Betaproteobacteria</taxon>
        <taxon>Burkholderiales</taxon>
        <taxon>Comamonadaceae</taxon>
        <taxon>Comamonas</taxon>
    </lineage>
</organism>
<evidence type="ECO:0000313" key="4">
    <source>
        <dbReference type="EMBL" id="GEQ77473.1"/>
    </source>
</evidence>
<dbReference type="PANTHER" id="PTHR43669:SF3">
    <property type="entry name" value="ALCOHOL DEHYDROGENASE, PUTATIVE (AFU_ORTHOLOGUE AFUA_3G03445)-RELATED"/>
    <property type="match status" value="1"/>
</dbReference>
<dbReference type="AlphaFoldDB" id="A0A5A7MID9"/>
<keyword evidence="2" id="KW-0560">Oxidoreductase</keyword>
<accession>A0A5A7MID9</accession>